<keyword evidence="3" id="KW-0132">Cell division</keyword>
<dbReference type="InterPro" id="IPR038658">
    <property type="entry name" value="SsgB_sf"/>
</dbReference>
<evidence type="ECO:0000256" key="2">
    <source>
        <dbReference type="ARBA" id="ARBA00009323"/>
    </source>
</evidence>
<comment type="caution">
    <text evidence="7">The sequence shown here is derived from an EMBL/GenBank/DDBJ whole genome shotgun (WGS) entry which is preliminary data.</text>
</comment>
<dbReference type="Proteomes" id="UP001522868">
    <property type="component" value="Unassembled WGS sequence"/>
</dbReference>
<keyword evidence="8" id="KW-1185">Reference proteome</keyword>
<dbReference type="RefSeq" id="WP_248631844.1">
    <property type="nucleotide sequence ID" value="NZ_JALPTH010000003.1"/>
</dbReference>
<keyword evidence="6" id="KW-0131">Cell cycle</keyword>
<dbReference type="EMBL" id="JALPTH010000003">
    <property type="protein sequence ID" value="MCK8676659.1"/>
    <property type="molecule type" value="Genomic_DNA"/>
</dbReference>
<proteinExistence type="inferred from homology"/>
<sequence>MRQNTVESELEFTMVLTAERRITVPTRLTYRGDDPYAVRITFHTGSPQPVCWTFARELLVEGVHGPCGHGDVRIWPTAVDGAPVVLLALSSPEGEALLEAPAGSLATWLERTLDAVPPGAEDGQRGLDDTLAGVLARATGDGP</sequence>
<evidence type="ECO:0000313" key="7">
    <source>
        <dbReference type="EMBL" id="MCK8676659.1"/>
    </source>
</evidence>
<evidence type="ECO:0000256" key="1">
    <source>
        <dbReference type="ARBA" id="ARBA00004431"/>
    </source>
</evidence>
<keyword evidence="5" id="KW-0717">Septation</keyword>
<organism evidence="7 8">
    <name type="scientific">Streptomyces lichenis</name>
    <dbReference type="NCBI Taxonomy" id="2306967"/>
    <lineage>
        <taxon>Bacteria</taxon>
        <taxon>Bacillati</taxon>
        <taxon>Actinomycetota</taxon>
        <taxon>Actinomycetes</taxon>
        <taxon>Kitasatosporales</taxon>
        <taxon>Streptomycetaceae</taxon>
        <taxon>Streptomyces</taxon>
    </lineage>
</organism>
<dbReference type="Pfam" id="PF04686">
    <property type="entry name" value="SsgA"/>
    <property type="match status" value="1"/>
</dbReference>
<evidence type="ECO:0000256" key="3">
    <source>
        <dbReference type="ARBA" id="ARBA00022618"/>
    </source>
</evidence>
<evidence type="ECO:0000256" key="6">
    <source>
        <dbReference type="ARBA" id="ARBA00023306"/>
    </source>
</evidence>
<comment type="similarity">
    <text evidence="2">Belongs to the SsgA family.</text>
</comment>
<comment type="subcellular location">
    <subcellularLocation>
        <location evidence="1">Cell septum</location>
    </subcellularLocation>
</comment>
<dbReference type="InterPro" id="IPR006776">
    <property type="entry name" value="SsgB"/>
</dbReference>
<gene>
    <name evidence="7" type="ORF">M1O15_04450</name>
</gene>
<accession>A0ABT0I5Q4</accession>
<keyword evidence="4" id="KW-0749">Sporulation</keyword>
<evidence type="ECO:0000313" key="8">
    <source>
        <dbReference type="Proteomes" id="UP001522868"/>
    </source>
</evidence>
<evidence type="ECO:0000256" key="4">
    <source>
        <dbReference type="ARBA" id="ARBA00022969"/>
    </source>
</evidence>
<name>A0ABT0I5Q4_9ACTN</name>
<protein>
    <submittedName>
        <fullName evidence="7">SsgA family sporulation/cell division regulator</fullName>
    </submittedName>
</protein>
<dbReference type="Gene3D" id="2.30.31.20">
    <property type="entry name" value="Sporulation-specific cell division protein SsgB"/>
    <property type="match status" value="1"/>
</dbReference>
<evidence type="ECO:0000256" key="5">
    <source>
        <dbReference type="ARBA" id="ARBA00023210"/>
    </source>
</evidence>
<reference evidence="7 8" key="1">
    <citation type="submission" date="2022-04" db="EMBL/GenBank/DDBJ databases">
        <title>Streptomyces sp. nov. LCR6-01 isolated from Lichen of Dirinaria sp.</title>
        <authorList>
            <person name="Kanchanasin P."/>
            <person name="Tanasupawat S."/>
            <person name="Phongsopitanun W."/>
        </authorList>
    </citation>
    <scope>NUCLEOTIDE SEQUENCE [LARGE SCALE GENOMIC DNA]</scope>
    <source>
        <strain evidence="7 8">LCR6-01</strain>
    </source>
</reference>